<dbReference type="Proteomes" id="UP000504608">
    <property type="component" value="Unplaced"/>
</dbReference>
<proteinExistence type="predicted"/>
<evidence type="ECO:0000256" key="2">
    <source>
        <dbReference type="SAM" id="SignalP"/>
    </source>
</evidence>
<dbReference type="RefSeq" id="XP_022986385.1">
    <property type="nucleotide sequence ID" value="XM_023130617.1"/>
</dbReference>
<keyword evidence="2" id="KW-0732">Signal</keyword>
<reference evidence="4 5" key="1">
    <citation type="submission" date="2025-04" db="UniProtKB">
        <authorList>
            <consortium name="RefSeq"/>
        </authorList>
    </citation>
    <scope>IDENTIFICATION</scope>
    <source>
        <tissue evidence="4 5">Young leaves</tissue>
    </source>
</reference>
<sequence length="185" mass="20961">MLLFPFVHFFLVIALCSMHSIHLLCRIVSVQGWSTSVSDNKGFKEEVVMVRCSIIKALGQFQSKYIVQSSSRLFSYDNGNWCQLTAEEGETSKPSTRIATISKSGEWVAQDAQFEKVELQTALPKQRENYKKEIPKEASCSRAKQRTVSLKINCKNTFSSSETHTAQEPQLPPKDGKNETIMMKF</sequence>
<dbReference type="RefSeq" id="XP_022986386.1">
    <property type="nucleotide sequence ID" value="XM_023130618.1"/>
</dbReference>
<evidence type="ECO:0000313" key="4">
    <source>
        <dbReference type="RefSeq" id="XP_022986385.1"/>
    </source>
</evidence>
<feature type="compositionally biased region" description="Polar residues" evidence="1">
    <location>
        <begin position="159"/>
        <end position="168"/>
    </location>
</feature>
<dbReference type="GeneID" id="111484139"/>
<evidence type="ECO:0000256" key="1">
    <source>
        <dbReference type="SAM" id="MobiDB-lite"/>
    </source>
</evidence>
<evidence type="ECO:0000313" key="5">
    <source>
        <dbReference type="RefSeq" id="XP_022986386.1"/>
    </source>
</evidence>
<keyword evidence="3" id="KW-1185">Reference proteome</keyword>
<feature type="signal peptide" evidence="2">
    <location>
        <begin position="1"/>
        <end position="18"/>
    </location>
</feature>
<protein>
    <submittedName>
        <fullName evidence="4 5">Uncharacterized protein LOC111484139 isoform X1</fullName>
    </submittedName>
</protein>
<dbReference type="AlphaFoldDB" id="A0A6J1JAY5"/>
<dbReference type="KEGG" id="cmax:111484139"/>
<evidence type="ECO:0000313" key="3">
    <source>
        <dbReference type="Proteomes" id="UP000504608"/>
    </source>
</evidence>
<name>A0A6J1JAY5_CUCMA</name>
<feature type="region of interest" description="Disordered" evidence="1">
    <location>
        <begin position="159"/>
        <end position="185"/>
    </location>
</feature>
<organism evidence="3 5">
    <name type="scientific">Cucurbita maxima</name>
    <name type="common">Pumpkin</name>
    <name type="synonym">Winter squash</name>
    <dbReference type="NCBI Taxonomy" id="3661"/>
    <lineage>
        <taxon>Eukaryota</taxon>
        <taxon>Viridiplantae</taxon>
        <taxon>Streptophyta</taxon>
        <taxon>Embryophyta</taxon>
        <taxon>Tracheophyta</taxon>
        <taxon>Spermatophyta</taxon>
        <taxon>Magnoliopsida</taxon>
        <taxon>eudicotyledons</taxon>
        <taxon>Gunneridae</taxon>
        <taxon>Pentapetalae</taxon>
        <taxon>rosids</taxon>
        <taxon>fabids</taxon>
        <taxon>Cucurbitales</taxon>
        <taxon>Cucurbitaceae</taxon>
        <taxon>Cucurbiteae</taxon>
        <taxon>Cucurbita</taxon>
    </lineage>
</organism>
<accession>A0A6J1JAY5</accession>
<feature type="chain" id="PRO_5044638751" evidence="2">
    <location>
        <begin position="19"/>
        <end position="185"/>
    </location>
</feature>
<gene>
    <name evidence="4 5" type="primary">LOC111484139</name>
</gene>